<evidence type="ECO:0000313" key="2">
    <source>
        <dbReference type="Proteomes" id="UP000204179"/>
    </source>
</evidence>
<dbReference type="RefSeq" id="YP_009190762.1">
    <property type="nucleotide sequence ID" value="NC_028686.1"/>
</dbReference>
<keyword evidence="2" id="KW-1185">Reference proteome</keyword>
<proteinExistence type="predicted"/>
<evidence type="ECO:0008006" key="3">
    <source>
        <dbReference type="Google" id="ProtNLM"/>
    </source>
</evidence>
<dbReference type="KEGG" id="vg:26518596"/>
<dbReference type="GeneID" id="26518596"/>
<dbReference type="EMBL" id="KT239446">
    <property type="protein sequence ID" value="AKY02052.1"/>
    <property type="molecule type" value="Genomic_DNA"/>
</dbReference>
<accession>A0A0K1Y4Y1</accession>
<gene>
    <name evidence="1" type="ORF">JD18_181</name>
</gene>
<evidence type="ECO:0000313" key="1">
    <source>
        <dbReference type="EMBL" id="AKY02052.1"/>
    </source>
</evidence>
<name>A0A0K1Y4Y1_9CAUD</name>
<protein>
    <recommendedName>
        <fullName evidence="3">Baseplate hub subunit</fullName>
    </recommendedName>
</protein>
<dbReference type="Pfam" id="PF12322">
    <property type="entry name" value="T4_baseplate"/>
    <property type="match status" value="1"/>
</dbReference>
<reference evidence="1 2" key="1">
    <citation type="submission" date="2015-07" db="EMBL/GenBank/DDBJ databases">
        <title>Isolation and characterization of JD18-a novel lytic bacteriophage for Klebsiella pneumoniae.</title>
        <authorList>
            <person name="Fan J."/>
            <person name="Zhang X."/>
            <person name="Guo X."/>
            <person name="He P."/>
            <person name="Zhang Y."/>
        </authorList>
    </citation>
    <scope>NUCLEOTIDE SEQUENCE [LARGE SCALE GENOMIC DNA]</scope>
</reference>
<organism evidence="1 2">
    <name type="scientific">Klebsiella phage JD18</name>
    <dbReference type="NCBI Taxonomy" id="1698360"/>
    <lineage>
        <taxon>Viruses</taxon>
        <taxon>Duplodnaviria</taxon>
        <taxon>Heunggongvirae</taxon>
        <taxon>Uroviricota</taxon>
        <taxon>Caudoviricetes</taxon>
        <taxon>Pantevenvirales</taxon>
        <taxon>Straboviridae</taxon>
        <taxon>Tevenvirinae</taxon>
        <taxon>Jiaodavirus</taxon>
        <taxon>Jiaodavirus jd18</taxon>
    </lineage>
</organism>
<dbReference type="InterPro" id="IPR024364">
    <property type="entry name" value="Baseplate_phage_T4-like"/>
</dbReference>
<dbReference type="Proteomes" id="UP000204179">
    <property type="component" value="Segment"/>
</dbReference>
<sequence>MNITYKFETRINGKNIQCRAFTLEEYANLIAAKKNGTIDECVKALLRECTNATGLNKQESELLIVILWAHSIGEVNHEVTWNCTCGRKIPVPLNYTHAQIDPPEDLWYDLKGFKIKFKYPNLFDDSDIPMMISKCIDYIVVGNEQIYFNDLNDAEIDDLYSAITTEDVVNIKNMLLKPQVQLAVPITCECGISHIHVIKGLKEFFKIMS</sequence>